<sequence>MNKKNQEHIKIIAERIKELRFKAGYTSHETFAQDFNFDRKGYWRLENGHNFTMKTLFRILDAHQLTLSEFFKDIDKKESK</sequence>
<name>A0A5D0HXN0_9FLAO</name>
<accession>A0A5D0HXN0</accession>
<dbReference type="InterPro" id="IPR001387">
    <property type="entry name" value="Cro/C1-type_HTH"/>
</dbReference>
<dbReference type="PROSITE" id="PS50943">
    <property type="entry name" value="HTH_CROC1"/>
    <property type="match status" value="1"/>
</dbReference>
<evidence type="ECO:0000259" key="1">
    <source>
        <dbReference type="PROSITE" id="PS50943"/>
    </source>
</evidence>
<dbReference type="RefSeq" id="WP_148544151.1">
    <property type="nucleotide sequence ID" value="NZ_VSDQ01000679.1"/>
</dbReference>
<evidence type="ECO:0000313" key="3">
    <source>
        <dbReference type="Proteomes" id="UP000323930"/>
    </source>
</evidence>
<organism evidence="2 3">
    <name type="scientific">Seonamhaeicola marinus</name>
    <dbReference type="NCBI Taxonomy" id="1912246"/>
    <lineage>
        <taxon>Bacteria</taxon>
        <taxon>Pseudomonadati</taxon>
        <taxon>Bacteroidota</taxon>
        <taxon>Flavobacteriia</taxon>
        <taxon>Flavobacteriales</taxon>
        <taxon>Flavobacteriaceae</taxon>
    </lineage>
</organism>
<dbReference type="SUPFAM" id="SSF47413">
    <property type="entry name" value="lambda repressor-like DNA-binding domains"/>
    <property type="match status" value="1"/>
</dbReference>
<protein>
    <submittedName>
        <fullName evidence="2">Helix-turn-helix transcriptional regulator</fullName>
    </submittedName>
</protein>
<keyword evidence="3" id="KW-1185">Reference proteome</keyword>
<reference evidence="2 3" key="1">
    <citation type="submission" date="2019-08" db="EMBL/GenBank/DDBJ databases">
        <title>Seonamhaeicola sediminis sp. nov., isolated from marine sediment.</title>
        <authorList>
            <person name="Cao W.R."/>
        </authorList>
    </citation>
    <scope>NUCLEOTIDE SEQUENCE [LARGE SCALE GENOMIC DNA]</scope>
    <source>
        <strain evidence="2 3">B011</strain>
    </source>
</reference>
<dbReference type="Proteomes" id="UP000323930">
    <property type="component" value="Unassembled WGS sequence"/>
</dbReference>
<proteinExistence type="predicted"/>
<dbReference type="OrthoDB" id="674942at2"/>
<dbReference type="CDD" id="cd00093">
    <property type="entry name" value="HTH_XRE"/>
    <property type="match status" value="1"/>
</dbReference>
<evidence type="ECO:0000313" key="2">
    <source>
        <dbReference type="EMBL" id="TYA74907.1"/>
    </source>
</evidence>
<dbReference type="GO" id="GO:0003677">
    <property type="term" value="F:DNA binding"/>
    <property type="evidence" value="ECO:0007669"/>
    <property type="project" value="InterPro"/>
</dbReference>
<dbReference type="AlphaFoldDB" id="A0A5D0HXN0"/>
<dbReference type="EMBL" id="VSDQ01000679">
    <property type="protein sequence ID" value="TYA74907.1"/>
    <property type="molecule type" value="Genomic_DNA"/>
</dbReference>
<dbReference type="InterPro" id="IPR010982">
    <property type="entry name" value="Lambda_DNA-bd_dom_sf"/>
</dbReference>
<comment type="caution">
    <text evidence="2">The sequence shown here is derived from an EMBL/GenBank/DDBJ whole genome shotgun (WGS) entry which is preliminary data.</text>
</comment>
<feature type="domain" description="HTH cro/C1-type" evidence="1">
    <location>
        <begin position="16"/>
        <end position="70"/>
    </location>
</feature>
<dbReference type="Gene3D" id="1.10.260.40">
    <property type="entry name" value="lambda repressor-like DNA-binding domains"/>
    <property type="match status" value="1"/>
</dbReference>
<gene>
    <name evidence="2" type="ORF">FUA24_16530</name>
</gene>